<keyword evidence="3" id="KW-0732">Signal</keyword>
<dbReference type="Gene3D" id="2.60.40.10">
    <property type="entry name" value="Immunoglobulins"/>
    <property type="match status" value="2"/>
</dbReference>
<evidence type="ECO:0000256" key="4">
    <source>
        <dbReference type="ARBA" id="ARBA00022989"/>
    </source>
</evidence>
<feature type="region of interest" description="Disordered" evidence="9">
    <location>
        <begin position="212"/>
        <end position="385"/>
    </location>
</feature>
<dbReference type="Proteomes" id="UP001219934">
    <property type="component" value="Unassembled WGS sequence"/>
</dbReference>
<name>A0AAD6A8J1_9TELE</name>
<evidence type="ECO:0000256" key="9">
    <source>
        <dbReference type="SAM" id="MobiDB-lite"/>
    </source>
</evidence>
<sequence length="1012" mass="112063">GVIQNILQYIDGRIRTFSRTLFAEVMKWRGADFKYSKLPSDFMTLTEAKQGALLFCGVLWTRTTCLLQWKLLQMPPRPADSSRCPPPCRLLQMPPALQDSSRCPPPCRLLQMPPALQTPPDASRPVDSSRCPRPVDSSRCPPPCRLLRCPPPCRLLRCPPPCRLLQMPPRPADSSRCPPPCRLLQMPPPRPADSSRCPPPCRLLQMPPAPPCRLLQMPPPRPADSSRCPRPVDSSRCPPPRPADSSRCPPPRPADSSRCPPPRPADSYRCPRPTLQTPPDAPRPALQTPPDAPAPPCRLLQMPPAPPCRLLQIPPPRPADSSRCPPPRPADSSRCPRPALQTPPDAPRPAVQTPPDAPRPALQTPPDAPRPVDPPDAPAPPCRLLQMPPAPPCRLLQMPPAPPCRLLQMPPAPPCRLLQMPDGHSDAGSQSRQEIKSSAENQERGSLGSSRLIVGAAEERFDGDEDEGVTCLMTAGSVAAAGRSHGRQINPLYHMKRFELLTVNTAGLCVPHIPSWTNPPDRKSCRRSMCGVEEDRTPGREVSASHLLLPLAQHGGFSCWWRPLENLTEEVSYVLTYSKDKEPQQECPDYVSSGPNSCHFDKKHTIIWKFYCLNVIAVTKHGNYTSQKHCLDVADIVQMEAPVNLSFVLEEAGGDEMGHNALLSWIYPVPAHLKYGWITLEHELQYRRVSEPDVWKVKYPLREPQVELLGLPVGEFVVRVRCRSHNARLWSEWSDPLMMSIPARPPAGKLLSRRIKNFFLPPIPKPRIIGIDPLLLKKGNLDEINRHFSNFHSYTSPKYREEAWDAVSDAYLPTNMDAMTSQSHVTPVKSGSPSYLESGSHLESGSPSYLESVSPSYLESVSHLESGSPSYLKSVSPSYLESVSPSYLESGSPSYLESGSPLYLKSVSPPYCSLLPLAFDPPPEILSLPGTEYSIMGNPHPHPQRSPQDFYTCVQLMKDSSEVHLVPCLPPPYCQESQEEKKEKMADSKARTHVGEGGEAAVPLLPVGYTRN</sequence>
<evidence type="ECO:0000256" key="5">
    <source>
        <dbReference type="ARBA" id="ARBA00023136"/>
    </source>
</evidence>
<keyword evidence="6" id="KW-1015">Disulfide bond</keyword>
<reference evidence="11" key="1">
    <citation type="submission" date="2022-11" db="EMBL/GenBank/DDBJ databases">
        <title>Chromosome-level genome of Pogonophryne albipinna.</title>
        <authorList>
            <person name="Jo E."/>
        </authorList>
    </citation>
    <scope>NUCLEOTIDE SEQUENCE</scope>
    <source>
        <strain evidence="11">SGF0006</strain>
        <tissue evidence="11">Muscle</tissue>
    </source>
</reference>
<dbReference type="InterPro" id="IPR036116">
    <property type="entry name" value="FN3_sf"/>
</dbReference>
<keyword evidence="12" id="KW-1185">Reference proteome</keyword>
<feature type="compositionally biased region" description="Pro residues" evidence="9">
    <location>
        <begin position="303"/>
        <end position="329"/>
    </location>
</feature>
<dbReference type="GO" id="GO:0009897">
    <property type="term" value="C:external side of plasma membrane"/>
    <property type="evidence" value="ECO:0007669"/>
    <property type="project" value="TreeGrafter"/>
</dbReference>
<dbReference type="PROSITE" id="PS50853">
    <property type="entry name" value="FN3"/>
    <property type="match status" value="1"/>
</dbReference>
<gene>
    <name evidence="11" type="ORF">JOQ06_009999</name>
</gene>
<dbReference type="PANTHER" id="PTHR23037:SF35">
    <property type="entry name" value="FIBRONECTIN TYPE-III DOMAIN-CONTAINING PROTEIN"/>
    <property type="match status" value="1"/>
</dbReference>
<evidence type="ECO:0000256" key="7">
    <source>
        <dbReference type="ARBA" id="ARBA00023170"/>
    </source>
</evidence>
<feature type="region of interest" description="Disordered" evidence="9">
    <location>
        <begin position="415"/>
        <end position="449"/>
    </location>
</feature>
<dbReference type="EMBL" id="JAPTMU010000201">
    <property type="protein sequence ID" value="KAJ4920379.1"/>
    <property type="molecule type" value="Genomic_DNA"/>
</dbReference>
<dbReference type="InterPro" id="IPR013783">
    <property type="entry name" value="Ig-like_fold"/>
</dbReference>
<evidence type="ECO:0000256" key="8">
    <source>
        <dbReference type="ARBA" id="ARBA00023180"/>
    </source>
</evidence>
<feature type="region of interest" description="Disordered" evidence="9">
    <location>
        <begin position="114"/>
        <end position="139"/>
    </location>
</feature>
<evidence type="ECO:0000256" key="3">
    <source>
        <dbReference type="ARBA" id="ARBA00022729"/>
    </source>
</evidence>
<evidence type="ECO:0000259" key="10">
    <source>
        <dbReference type="PROSITE" id="PS50853"/>
    </source>
</evidence>
<dbReference type="InterPro" id="IPR003961">
    <property type="entry name" value="FN3_dom"/>
</dbReference>
<dbReference type="PANTHER" id="PTHR23037">
    <property type="entry name" value="CYTOKINE RECEPTOR"/>
    <property type="match status" value="1"/>
</dbReference>
<feature type="compositionally biased region" description="Pro residues" evidence="9">
    <location>
        <begin position="237"/>
        <end position="264"/>
    </location>
</feature>
<dbReference type="GO" id="GO:0004896">
    <property type="term" value="F:cytokine receptor activity"/>
    <property type="evidence" value="ECO:0007669"/>
    <property type="project" value="TreeGrafter"/>
</dbReference>
<feature type="non-terminal residue" evidence="11">
    <location>
        <position position="1"/>
    </location>
</feature>
<evidence type="ECO:0000256" key="6">
    <source>
        <dbReference type="ARBA" id="ARBA00023157"/>
    </source>
</evidence>
<dbReference type="InterPro" id="IPR015152">
    <property type="entry name" value="Growth/epo_recpt_lig-bind"/>
</dbReference>
<dbReference type="Pfam" id="PF09067">
    <property type="entry name" value="EpoR_lig-bind"/>
    <property type="match status" value="1"/>
</dbReference>
<comment type="caution">
    <text evidence="11">The sequence shown here is derived from an EMBL/GenBank/DDBJ whole genome shotgun (WGS) entry which is preliminary data.</text>
</comment>
<protein>
    <recommendedName>
        <fullName evidence="10">Fibronectin type-III domain-containing protein</fullName>
    </recommendedName>
</protein>
<evidence type="ECO:0000256" key="2">
    <source>
        <dbReference type="ARBA" id="ARBA00022692"/>
    </source>
</evidence>
<keyword evidence="4" id="KW-1133">Transmembrane helix</keyword>
<feature type="compositionally biased region" description="Basic and acidic residues" evidence="9">
    <location>
        <begin position="433"/>
        <end position="443"/>
    </location>
</feature>
<evidence type="ECO:0000313" key="12">
    <source>
        <dbReference type="Proteomes" id="UP001219934"/>
    </source>
</evidence>
<feature type="domain" description="Fibronectin type-III" evidence="10">
    <location>
        <begin position="641"/>
        <end position="746"/>
    </location>
</feature>
<evidence type="ECO:0000256" key="1">
    <source>
        <dbReference type="ARBA" id="ARBA00004479"/>
    </source>
</evidence>
<dbReference type="SUPFAM" id="SSF49265">
    <property type="entry name" value="Fibronectin type III"/>
    <property type="match status" value="2"/>
</dbReference>
<comment type="subcellular location">
    <subcellularLocation>
        <location evidence="1">Membrane</location>
        <topology evidence="1">Single-pass type I membrane protein</topology>
    </subcellularLocation>
</comment>
<feature type="compositionally biased region" description="Pro residues" evidence="9">
    <location>
        <begin position="212"/>
        <end position="222"/>
    </location>
</feature>
<keyword evidence="7" id="KW-0675">Receptor</keyword>
<keyword evidence="2" id="KW-0812">Transmembrane</keyword>
<proteinExistence type="predicted"/>
<keyword evidence="5" id="KW-0472">Membrane</keyword>
<feature type="region of interest" description="Disordered" evidence="9">
    <location>
        <begin position="822"/>
        <end position="847"/>
    </location>
</feature>
<evidence type="ECO:0000313" key="11">
    <source>
        <dbReference type="EMBL" id="KAJ4920379.1"/>
    </source>
</evidence>
<dbReference type="AlphaFoldDB" id="A0AAD6A8J1"/>
<organism evidence="11 12">
    <name type="scientific">Pogonophryne albipinna</name>
    <dbReference type="NCBI Taxonomy" id="1090488"/>
    <lineage>
        <taxon>Eukaryota</taxon>
        <taxon>Metazoa</taxon>
        <taxon>Chordata</taxon>
        <taxon>Craniata</taxon>
        <taxon>Vertebrata</taxon>
        <taxon>Euteleostomi</taxon>
        <taxon>Actinopterygii</taxon>
        <taxon>Neopterygii</taxon>
        <taxon>Teleostei</taxon>
        <taxon>Neoteleostei</taxon>
        <taxon>Acanthomorphata</taxon>
        <taxon>Eupercaria</taxon>
        <taxon>Perciformes</taxon>
        <taxon>Notothenioidei</taxon>
        <taxon>Pogonophryne</taxon>
    </lineage>
</organism>
<keyword evidence="8" id="KW-0325">Glycoprotein</keyword>
<accession>A0AAD6A8J1</accession>
<feature type="compositionally biased region" description="Pro residues" evidence="9">
    <location>
        <begin position="366"/>
        <end position="381"/>
    </location>
</feature>